<evidence type="ECO:0000259" key="12">
    <source>
        <dbReference type="PROSITE" id="PS50109"/>
    </source>
</evidence>
<dbReference type="InterPro" id="IPR003660">
    <property type="entry name" value="HAMP_dom"/>
</dbReference>
<dbReference type="Pfam" id="PF02518">
    <property type="entry name" value="HATPase_c"/>
    <property type="match status" value="1"/>
</dbReference>
<dbReference type="InterPro" id="IPR036097">
    <property type="entry name" value="HisK_dim/P_sf"/>
</dbReference>
<dbReference type="PRINTS" id="PR00344">
    <property type="entry name" value="BCTRLSENSOR"/>
</dbReference>
<dbReference type="Gene3D" id="1.10.287.130">
    <property type="match status" value="1"/>
</dbReference>
<evidence type="ECO:0000313" key="15">
    <source>
        <dbReference type="Proteomes" id="UP000031599"/>
    </source>
</evidence>
<evidence type="ECO:0000256" key="11">
    <source>
        <dbReference type="SAM" id="Phobius"/>
    </source>
</evidence>
<dbReference type="GO" id="GO:0016020">
    <property type="term" value="C:membrane"/>
    <property type="evidence" value="ECO:0007669"/>
    <property type="project" value="UniProtKB-SubCell"/>
</dbReference>
<dbReference type="SMART" id="SM00387">
    <property type="entry name" value="HATPase_c"/>
    <property type="match status" value="1"/>
</dbReference>
<evidence type="ECO:0000256" key="2">
    <source>
        <dbReference type="ARBA" id="ARBA00004370"/>
    </source>
</evidence>
<dbReference type="InterPro" id="IPR003661">
    <property type="entry name" value="HisK_dim/P_dom"/>
</dbReference>
<dbReference type="GO" id="GO:0005524">
    <property type="term" value="F:ATP binding"/>
    <property type="evidence" value="ECO:0007669"/>
    <property type="project" value="UniProtKB-KW"/>
</dbReference>
<accession>A0A0C1ZFZ8</accession>
<dbReference type="SMART" id="SM00388">
    <property type="entry name" value="HisKA"/>
    <property type="match status" value="1"/>
</dbReference>
<proteinExistence type="predicted"/>
<reference evidence="14 15" key="1">
    <citation type="submission" date="2014-12" db="EMBL/GenBank/DDBJ databases">
        <title>Genome assembly of Enhygromyxa salina DSM 15201.</title>
        <authorList>
            <person name="Sharma G."/>
            <person name="Subramanian S."/>
        </authorList>
    </citation>
    <scope>NUCLEOTIDE SEQUENCE [LARGE SCALE GENOMIC DNA]</scope>
    <source>
        <strain evidence="14 15">DSM 15201</strain>
    </source>
</reference>
<dbReference type="PROSITE" id="PS50885">
    <property type="entry name" value="HAMP"/>
    <property type="match status" value="1"/>
</dbReference>
<evidence type="ECO:0000256" key="8">
    <source>
        <dbReference type="ARBA" id="ARBA00022840"/>
    </source>
</evidence>
<comment type="catalytic activity">
    <reaction evidence="1">
        <text>ATP + protein L-histidine = ADP + protein N-phospho-L-histidine.</text>
        <dbReference type="EC" id="2.7.13.3"/>
    </reaction>
</comment>
<feature type="domain" description="Histidine kinase" evidence="12">
    <location>
        <begin position="301"/>
        <end position="512"/>
    </location>
</feature>
<dbReference type="CDD" id="cd00082">
    <property type="entry name" value="HisKA"/>
    <property type="match status" value="1"/>
</dbReference>
<evidence type="ECO:0000256" key="1">
    <source>
        <dbReference type="ARBA" id="ARBA00000085"/>
    </source>
</evidence>
<dbReference type="SUPFAM" id="SSF47384">
    <property type="entry name" value="Homodimeric domain of signal transducing histidine kinase"/>
    <property type="match status" value="1"/>
</dbReference>
<evidence type="ECO:0000313" key="14">
    <source>
        <dbReference type="EMBL" id="KIG16564.1"/>
    </source>
</evidence>
<keyword evidence="6" id="KW-0547">Nucleotide-binding</keyword>
<keyword evidence="11" id="KW-0472">Membrane</keyword>
<dbReference type="CDD" id="cd06225">
    <property type="entry name" value="HAMP"/>
    <property type="match status" value="1"/>
</dbReference>
<evidence type="ECO:0000256" key="4">
    <source>
        <dbReference type="ARBA" id="ARBA00022553"/>
    </source>
</evidence>
<evidence type="ECO:0000256" key="5">
    <source>
        <dbReference type="ARBA" id="ARBA00022679"/>
    </source>
</evidence>
<keyword evidence="8" id="KW-0067">ATP-binding</keyword>
<dbReference type="EC" id="2.7.13.3" evidence="3"/>
<dbReference type="SUPFAM" id="SSF55874">
    <property type="entry name" value="ATPase domain of HSP90 chaperone/DNA topoisomerase II/histidine kinase"/>
    <property type="match status" value="1"/>
</dbReference>
<dbReference type="PANTHER" id="PTHR43065:SF10">
    <property type="entry name" value="PEROXIDE STRESS-ACTIVATED HISTIDINE KINASE MAK3"/>
    <property type="match status" value="1"/>
</dbReference>
<dbReference type="GO" id="GO:0000155">
    <property type="term" value="F:phosphorelay sensor kinase activity"/>
    <property type="evidence" value="ECO:0007669"/>
    <property type="project" value="InterPro"/>
</dbReference>
<keyword evidence="7 14" id="KW-0418">Kinase</keyword>
<dbReference type="InterPro" id="IPR003594">
    <property type="entry name" value="HATPase_dom"/>
</dbReference>
<dbReference type="Pfam" id="PF00512">
    <property type="entry name" value="HisKA"/>
    <property type="match status" value="1"/>
</dbReference>
<keyword evidence="5" id="KW-0808">Transferase</keyword>
<dbReference type="Pfam" id="PF00672">
    <property type="entry name" value="HAMP"/>
    <property type="match status" value="1"/>
</dbReference>
<gene>
    <name evidence="14" type="ORF">DB30_04335</name>
</gene>
<feature type="region of interest" description="Disordered" evidence="10">
    <location>
        <begin position="1"/>
        <end position="22"/>
    </location>
</feature>
<evidence type="ECO:0000259" key="13">
    <source>
        <dbReference type="PROSITE" id="PS50885"/>
    </source>
</evidence>
<feature type="transmembrane region" description="Helical" evidence="11">
    <location>
        <begin position="36"/>
        <end position="57"/>
    </location>
</feature>
<evidence type="ECO:0000256" key="7">
    <source>
        <dbReference type="ARBA" id="ARBA00022777"/>
    </source>
</evidence>
<evidence type="ECO:0000256" key="9">
    <source>
        <dbReference type="ARBA" id="ARBA00023012"/>
    </source>
</evidence>
<name>A0A0C1ZFZ8_9BACT</name>
<evidence type="ECO:0000256" key="3">
    <source>
        <dbReference type="ARBA" id="ARBA00012438"/>
    </source>
</evidence>
<feature type="compositionally biased region" description="Basic and acidic residues" evidence="10">
    <location>
        <begin position="1"/>
        <end position="15"/>
    </location>
</feature>
<dbReference type="EMBL" id="JMCC02000035">
    <property type="protein sequence ID" value="KIG16564.1"/>
    <property type="molecule type" value="Genomic_DNA"/>
</dbReference>
<keyword evidence="11" id="KW-1133">Transmembrane helix</keyword>
<dbReference type="InterPro" id="IPR036890">
    <property type="entry name" value="HATPase_C_sf"/>
</dbReference>
<dbReference type="PANTHER" id="PTHR43065">
    <property type="entry name" value="SENSOR HISTIDINE KINASE"/>
    <property type="match status" value="1"/>
</dbReference>
<sequence>MTREHHAANLERPNDDALASDRSPIADNQASLGRRITASLALLVMIAGLLSAGVLVLHVRVTAALEETHADGLAAQEALGLTLAVREHYLHETHTVIQGDRGQVAHHHDWIDDIERRVDQLLPRVPSSERSTLDELRETSQAIDELYRSRLLPAALAGDRETVRQHQRESELLLRGATEAADAIVDALDRRAEQTRREALELSRLAIVVGVAGVLLLGVAALVIAVRLRRAVLAPLARLSAAARRFGAGEFDFRVGTQGLDTSELSALGGALDHMAVELEAREQELLRTERIAAIGQLTAGIAHEINNPIGVIRGYLKTMIPAVPTLGPDDQQELLEELKILDEEAAACQRIVEDLLGFAREPALEWQRVQISELVDDAVRRFTSTLAHDPPPQIEIDVDAATLELDPVRMHQVLANLLRNAVDASPSSGAKLQLRGRVHPNHYTLEVTDNGPGIAADKRERVFEPFFSERRSGSGLGLAVSRGIVEAHGGRIYAAQPSAGQGARITLEIMK</sequence>
<evidence type="ECO:0000256" key="6">
    <source>
        <dbReference type="ARBA" id="ARBA00022741"/>
    </source>
</evidence>
<keyword evidence="4" id="KW-0597">Phosphoprotein</keyword>
<dbReference type="Gene3D" id="3.30.565.10">
    <property type="entry name" value="Histidine kinase-like ATPase, C-terminal domain"/>
    <property type="match status" value="1"/>
</dbReference>
<dbReference type="SMART" id="SM00304">
    <property type="entry name" value="HAMP"/>
    <property type="match status" value="1"/>
</dbReference>
<dbReference type="Proteomes" id="UP000031599">
    <property type="component" value="Unassembled WGS sequence"/>
</dbReference>
<feature type="transmembrane region" description="Helical" evidence="11">
    <location>
        <begin position="205"/>
        <end position="226"/>
    </location>
</feature>
<dbReference type="InterPro" id="IPR004358">
    <property type="entry name" value="Sig_transdc_His_kin-like_C"/>
</dbReference>
<comment type="subcellular location">
    <subcellularLocation>
        <location evidence="2">Membrane</location>
    </subcellularLocation>
</comment>
<dbReference type="RefSeq" id="WP_052549440.1">
    <property type="nucleotide sequence ID" value="NZ_JMCC02000035.1"/>
</dbReference>
<comment type="caution">
    <text evidence="14">The sequence shown here is derived from an EMBL/GenBank/DDBJ whole genome shotgun (WGS) entry which is preliminary data.</text>
</comment>
<dbReference type="InterPro" id="IPR005467">
    <property type="entry name" value="His_kinase_dom"/>
</dbReference>
<dbReference type="CDD" id="cd00075">
    <property type="entry name" value="HATPase"/>
    <property type="match status" value="1"/>
</dbReference>
<evidence type="ECO:0000256" key="10">
    <source>
        <dbReference type="SAM" id="MobiDB-lite"/>
    </source>
</evidence>
<dbReference type="Gene3D" id="6.10.340.10">
    <property type="match status" value="1"/>
</dbReference>
<organism evidence="14 15">
    <name type="scientific">Enhygromyxa salina</name>
    <dbReference type="NCBI Taxonomy" id="215803"/>
    <lineage>
        <taxon>Bacteria</taxon>
        <taxon>Pseudomonadati</taxon>
        <taxon>Myxococcota</taxon>
        <taxon>Polyangia</taxon>
        <taxon>Nannocystales</taxon>
        <taxon>Nannocystaceae</taxon>
        <taxon>Enhygromyxa</taxon>
    </lineage>
</organism>
<feature type="domain" description="HAMP" evidence="13">
    <location>
        <begin position="230"/>
        <end position="284"/>
    </location>
</feature>
<keyword evidence="9" id="KW-0902">Two-component regulatory system</keyword>
<dbReference type="AlphaFoldDB" id="A0A0C1ZFZ8"/>
<dbReference type="PROSITE" id="PS50109">
    <property type="entry name" value="HIS_KIN"/>
    <property type="match status" value="1"/>
</dbReference>
<protein>
    <recommendedName>
        <fullName evidence="3">histidine kinase</fullName>
        <ecNumber evidence="3">2.7.13.3</ecNumber>
    </recommendedName>
</protein>
<keyword evidence="11" id="KW-0812">Transmembrane</keyword>